<organism evidence="3 4">
    <name type="scientific">Haemonchus contortus</name>
    <name type="common">Barber pole worm</name>
    <dbReference type="NCBI Taxonomy" id="6289"/>
    <lineage>
        <taxon>Eukaryota</taxon>
        <taxon>Metazoa</taxon>
        <taxon>Ecdysozoa</taxon>
        <taxon>Nematoda</taxon>
        <taxon>Chromadorea</taxon>
        <taxon>Rhabditida</taxon>
        <taxon>Rhabditina</taxon>
        <taxon>Rhabditomorpha</taxon>
        <taxon>Strongyloidea</taxon>
        <taxon>Trichostrongylidae</taxon>
        <taxon>Haemonchus</taxon>
    </lineage>
</organism>
<dbReference type="WBParaSite" id="HCON_00157930-00001">
    <property type="protein sequence ID" value="HCON_00157930-00001"/>
    <property type="gene ID" value="HCON_00157930"/>
</dbReference>
<feature type="transmembrane region" description="Helical" evidence="2">
    <location>
        <begin position="245"/>
        <end position="270"/>
    </location>
</feature>
<accession>A0A7I5EDG4</accession>
<proteinExistence type="predicted"/>
<evidence type="ECO:0000313" key="4">
    <source>
        <dbReference type="WBParaSite" id="HCON_00157930-00001"/>
    </source>
</evidence>
<evidence type="ECO:0000256" key="1">
    <source>
        <dbReference type="SAM" id="MobiDB-lite"/>
    </source>
</evidence>
<protein>
    <submittedName>
        <fullName evidence="4">Uncharacterized protein</fullName>
    </submittedName>
</protein>
<keyword evidence="2" id="KW-0812">Transmembrane</keyword>
<feature type="compositionally biased region" description="Basic and acidic residues" evidence="1">
    <location>
        <begin position="293"/>
        <end position="314"/>
    </location>
</feature>
<sequence length="348" mass="38942">MLPTSQSGDTCLYTNNLYNLFIVESCPKAMLISRRNLFCFSMLATCFTLTGTIYCYTDNSIEKAITKQEHRFCTGSFDFTKKPNSKWYSVGGMYFWYADVDSPLPVFCEVFDNTPPKKHEKIGRGKLRDITIAAIETGTIRCYCNTSIICATRNDTFADYRSSAGEREKLFTRRFVNLDVPEAVDELHKFMATSLLETTTEPSMFSGGKEGAESANPQGSNQKGQHSAAKAASHGSYDDSSSPNLLLILGLGALVVLIIIVIIALVPILIKYRQKRRKKRLEKTWDQRVKQAGEELEKQKKEKEKKEAKSKGESSQESSTPIPSPGGRDPYEAFVSKMGHLDEKRAGI</sequence>
<evidence type="ECO:0000256" key="2">
    <source>
        <dbReference type="SAM" id="Phobius"/>
    </source>
</evidence>
<dbReference type="Proteomes" id="UP000025227">
    <property type="component" value="Unplaced"/>
</dbReference>
<feature type="compositionally biased region" description="Polar residues" evidence="1">
    <location>
        <begin position="215"/>
        <end position="225"/>
    </location>
</feature>
<feature type="region of interest" description="Disordered" evidence="1">
    <location>
        <begin position="201"/>
        <end position="235"/>
    </location>
</feature>
<keyword evidence="2" id="KW-0472">Membrane</keyword>
<keyword evidence="2" id="KW-1133">Transmembrane helix</keyword>
<evidence type="ECO:0000313" key="3">
    <source>
        <dbReference type="Proteomes" id="UP000025227"/>
    </source>
</evidence>
<name>A0A7I5EDG4_HAECO</name>
<keyword evidence="3" id="KW-1185">Reference proteome</keyword>
<feature type="compositionally biased region" description="Basic and acidic residues" evidence="1">
    <location>
        <begin position="339"/>
        <end position="348"/>
    </location>
</feature>
<feature type="region of interest" description="Disordered" evidence="1">
    <location>
        <begin position="293"/>
        <end position="348"/>
    </location>
</feature>
<dbReference type="AlphaFoldDB" id="A0A7I5EDG4"/>
<reference evidence="4" key="1">
    <citation type="submission" date="2020-12" db="UniProtKB">
        <authorList>
            <consortium name="WormBaseParasite"/>
        </authorList>
    </citation>
    <scope>IDENTIFICATION</scope>
    <source>
        <strain evidence="4">MHco3</strain>
    </source>
</reference>